<dbReference type="PROSITE" id="PS50016">
    <property type="entry name" value="ZF_PHD_2"/>
    <property type="match status" value="1"/>
</dbReference>
<keyword evidence="1" id="KW-0479">Metal-binding</keyword>
<feature type="compositionally biased region" description="Pro residues" evidence="5">
    <location>
        <begin position="192"/>
        <end position="202"/>
    </location>
</feature>
<dbReference type="Pfam" id="PF00628">
    <property type="entry name" value="PHD"/>
    <property type="match status" value="1"/>
</dbReference>
<feature type="domain" description="PHD-type" evidence="6">
    <location>
        <begin position="437"/>
        <end position="493"/>
    </location>
</feature>
<evidence type="ECO:0000256" key="4">
    <source>
        <dbReference type="PROSITE-ProRule" id="PRU00146"/>
    </source>
</evidence>
<feature type="compositionally biased region" description="Polar residues" evidence="5">
    <location>
        <begin position="620"/>
        <end position="631"/>
    </location>
</feature>
<keyword evidence="3" id="KW-0862">Zinc</keyword>
<keyword evidence="8" id="KW-1185">Reference proteome</keyword>
<feature type="compositionally biased region" description="Basic and acidic residues" evidence="5">
    <location>
        <begin position="330"/>
        <end position="378"/>
    </location>
</feature>
<feature type="compositionally biased region" description="Polar residues" evidence="5">
    <location>
        <begin position="706"/>
        <end position="720"/>
    </location>
</feature>
<keyword evidence="2 4" id="KW-0863">Zinc-finger</keyword>
<proteinExistence type="predicted"/>
<dbReference type="AlphaFoldDB" id="A0A8H3ERY4"/>
<feature type="compositionally biased region" description="Pro residues" evidence="5">
    <location>
        <begin position="604"/>
        <end position="616"/>
    </location>
</feature>
<feature type="compositionally biased region" description="Polar residues" evidence="5">
    <location>
        <begin position="581"/>
        <end position="601"/>
    </location>
</feature>
<evidence type="ECO:0000313" key="7">
    <source>
        <dbReference type="EMBL" id="CAF9910533.1"/>
    </source>
</evidence>
<dbReference type="InterPro" id="IPR019786">
    <property type="entry name" value="Zinc_finger_PHD-type_CS"/>
</dbReference>
<accession>A0A8H3ERY4</accession>
<feature type="compositionally biased region" description="Basic and acidic residues" evidence="5">
    <location>
        <begin position="519"/>
        <end position="534"/>
    </location>
</feature>
<feature type="compositionally biased region" description="Basic and acidic residues" evidence="5">
    <location>
        <begin position="303"/>
        <end position="315"/>
    </location>
</feature>
<evidence type="ECO:0000256" key="2">
    <source>
        <dbReference type="ARBA" id="ARBA00022771"/>
    </source>
</evidence>
<feature type="compositionally biased region" description="Pro residues" evidence="5">
    <location>
        <begin position="734"/>
        <end position="751"/>
    </location>
</feature>
<organism evidence="7 8">
    <name type="scientific">Heterodermia speciosa</name>
    <dbReference type="NCBI Taxonomy" id="116794"/>
    <lineage>
        <taxon>Eukaryota</taxon>
        <taxon>Fungi</taxon>
        <taxon>Dikarya</taxon>
        <taxon>Ascomycota</taxon>
        <taxon>Pezizomycotina</taxon>
        <taxon>Lecanoromycetes</taxon>
        <taxon>OSLEUM clade</taxon>
        <taxon>Lecanoromycetidae</taxon>
        <taxon>Caliciales</taxon>
        <taxon>Physciaceae</taxon>
        <taxon>Heterodermia</taxon>
    </lineage>
</organism>
<feature type="compositionally biased region" description="Polar residues" evidence="5">
    <location>
        <begin position="639"/>
        <end position="673"/>
    </location>
</feature>
<evidence type="ECO:0000256" key="3">
    <source>
        <dbReference type="ARBA" id="ARBA00022833"/>
    </source>
</evidence>
<feature type="region of interest" description="Disordered" evidence="5">
    <location>
        <begin position="303"/>
        <end position="378"/>
    </location>
</feature>
<dbReference type="GO" id="GO:0006355">
    <property type="term" value="P:regulation of DNA-templated transcription"/>
    <property type="evidence" value="ECO:0007669"/>
    <property type="project" value="InterPro"/>
</dbReference>
<dbReference type="SMART" id="SM00249">
    <property type="entry name" value="PHD"/>
    <property type="match status" value="1"/>
</dbReference>
<feature type="region of interest" description="Disordered" evidence="5">
    <location>
        <begin position="186"/>
        <end position="240"/>
    </location>
</feature>
<feature type="region of interest" description="Disordered" evidence="5">
    <location>
        <begin position="1"/>
        <end position="23"/>
    </location>
</feature>
<dbReference type="PROSITE" id="PS01359">
    <property type="entry name" value="ZF_PHD_1"/>
    <property type="match status" value="1"/>
</dbReference>
<evidence type="ECO:0000313" key="8">
    <source>
        <dbReference type="Proteomes" id="UP000664521"/>
    </source>
</evidence>
<evidence type="ECO:0000259" key="6">
    <source>
        <dbReference type="PROSITE" id="PS50016"/>
    </source>
</evidence>
<protein>
    <recommendedName>
        <fullName evidence="6">PHD-type domain-containing protein</fullName>
    </recommendedName>
</protein>
<dbReference type="OrthoDB" id="303107at2759"/>
<dbReference type="InterPro" id="IPR001965">
    <property type="entry name" value="Znf_PHD"/>
</dbReference>
<dbReference type="Gene3D" id="3.30.40.10">
    <property type="entry name" value="Zinc/RING finger domain, C3HC4 (zinc finger)"/>
    <property type="match status" value="1"/>
</dbReference>
<name>A0A8H3ERY4_9LECA</name>
<dbReference type="PANTHER" id="PTHR14296:SF3">
    <property type="entry name" value="DIKAR, ISOFORM F"/>
    <property type="match status" value="1"/>
</dbReference>
<dbReference type="InterPro" id="IPR028938">
    <property type="entry name" value="Rsf1-like"/>
</dbReference>
<dbReference type="SUPFAM" id="SSF57903">
    <property type="entry name" value="FYVE/PHD zinc finger"/>
    <property type="match status" value="1"/>
</dbReference>
<dbReference type="Proteomes" id="UP000664521">
    <property type="component" value="Unassembled WGS sequence"/>
</dbReference>
<dbReference type="EMBL" id="CAJPDS010000009">
    <property type="protein sequence ID" value="CAF9910533.1"/>
    <property type="molecule type" value="Genomic_DNA"/>
</dbReference>
<reference evidence="7" key="1">
    <citation type="submission" date="2021-03" db="EMBL/GenBank/DDBJ databases">
        <authorList>
            <person name="Tagirdzhanova G."/>
        </authorList>
    </citation>
    <scope>NUCLEOTIDE SEQUENCE</scope>
</reference>
<dbReference type="InterPro" id="IPR011011">
    <property type="entry name" value="Znf_FYVE_PHD"/>
</dbReference>
<sequence>MPARKRGRAEMESSAEPAQSPQDDNMLVRLRNMWEFSNLMQYIFIFGKAVKIDEDFDIEDLETECLKPEPSEKLSEIGLALLKYVSSHRGLTPEIFDEYTRRQYLAKAPARNPFGDDEEPKKFVEFDVFTKLRILFQLSQWTLINAERMRERMPEVKDAEQTQWRIEEIGYDKQDRLYYVLDDNRLYRRTDPPPPSPPPPKPKANSKKGKAAARASKRRKTAEAELSTNDADGEGATTEAEKVPIIGDGFGGRKWECIAVTLTEYQTFLDTIRKSKDPDEKALLQRIADDILPVIEKAEESQLRKQARKERELSTMHKLATAKRSSRLASKQEKEREEQEAAEAERKKRADLAAAKADQEKQKKMEEARENRMMTREQRLKEREYKRILQEEELASLSEDNKKLDAGEARLSERHLKAEMEKRKKELAALAEEDEWTFDCSVCGVHGENIDDGSHSIACEKCNVWQHSACHGISQAAAEKDDFHFICNDCKRRAEDALKPKIPSLKFHVGSASSPPSQKNKDKADLTKKRKSDENGPLPPMKKFKHVEVNGVHSTPQSTHLSSGQPHIGQNRLHDRIMNGPTLSPQGQVNVLNGQTSNGLVSASPPPGLRSPPGPPAYSNGYTHHVSSQNGYAPHTYSEAPTNDVRAQNSPQNTTWSATYQSRQSANTPQQAQPVPPSANPFHNSFGHHLPNSVLSPLAGGPASSHARQTYTPANASNLHLPTINGLPSQTYSLPPPLPPPVKHQSPPPAPIQKHILSSSPTAGPNLEPQVPPSPGFSPTKRESPRAVPPEKTTTDPALSPILQQAPRSPGLSPVKQRSPRPAPLANGLNDPSSSPIAGPALLNRNAPSPGFSPTKQSPPRPPPLLSNGVVPPVEALNPSPPHE</sequence>
<evidence type="ECO:0000256" key="5">
    <source>
        <dbReference type="SAM" id="MobiDB-lite"/>
    </source>
</evidence>
<dbReference type="InterPro" id="IPR013083">
    <property type="entry name" value="Znf_RING/FYVE/PHD"/>
</dbReference>
<dbReference type="GO" id="GO:0008270">
    <property type="term" value="F:zinc ion binding"/>
    <property type="evidence" value="ECO:0007669"/>
    <property type="project" value="UniProtKB-KW"/>
</dbReference>
<evidence type="ECO:0000256" key="1">
    <source>
        <dbReference type="ARBA" id="ARBA00022723"/>
    </source>
</evidence>
<dbReference type="GO" id="GO:0031213">
    <property type="term" value="C:RSF complex"/>
    <property type="evidence" value="ECO:0007669"/>
    <property type="project" value="InterPro"/>
</dbReference>
<feature type="compositionally biased region" description="Polar residues" evidence="5">
    <location>
        <begin position="552"/>
        <end position="565"/>
    </location>
</feature>
<dbReference type="InterPro" id="IPR019787">
    <property type="entry name" value="Znf_PHD-finger"/>
</dbReference>
<dbReference type="PANTHER" id="PTHR14296">
    <property type="entry name" value="REMODELING AND SPACING FACTOR 1"/>
    <property type="match status" value="1"/>
</dbReference>
<gene>
    <name evidence="7" type="ORF">HETSPECPRED_010091</name>
</gene>
<feature type="compositionally biased region" description="Basic residues" evidence="5">
    <location>
        <begin position="204"/>
        <end position="220"/>
    </location>
</feature>
<comment type="caution">
    <text evidence="7">The sequence shown here is derived from an EMBL/GenBank/DDBJ whole genome shotgun (WGS) entry which is preliminary data.</text>
</comment>
<feature type="region of interest" description="Disordered" evidence="5">
    <location>
        <begin position="506"/>
        <end position="884"/>
    </location>
</feature>